<dbReference type="GO" id="GO:0015846">
    <property type="term" value="P:polyamine transport"/>
    <property type="evidence" value="ECO:0007669"/>
    <property type="project" value="InterPro"/>
</dbReference>
<dbReference type="InterPro" id="IPR001188">
    <property type="entry name" value="Sperm_putr-bd"/>
</dbReference>
<dbReference type="SUPFAM" id="SSF53850">
    <property type="entry name" value="Periplasmic binding protein-like II"/>
    <property type="match status" value="1"/>
</dbReference>
<dbReference type="OrthoDB" id="9769319at2"/>
<dbReference type="CDD" id="cd13590">
    <property type="entry name" value="PBP2_PotD_PotF_like"/>
    <property type="match status" value="1"/>
</dbReference>
<dbReference type="Pfam" id="PF13416">
    <property type="entry name" value="SBP_bac_8"/>
    <property type="match status" value="1"/>
</dbReference>
<feature type="signal peptide" evidence="5">
    <location>
        <begin position="1"/>
        <end position="24"/>
    </location>
</feature>
<dbReference type="AlphaFoldDB" id="A0A657LN41"/>
<dbReference type="GO" id="GO:0019808">
    <property type="term" value="F:polyamine binding"/>
    <property type="evidence" value="ECO:0007669"/>
    <property type="project" value="InterPro"/>
</dbReference>
<name>A0A657LN41_9HYPH</name>
<dbReference type="PRINTS" id="PR00909">
    <property type="entry name" value="SPERMDNBNDNG"/>
</dbReference>
<dbReference type="PANTHER" id="PTHR30222">
    <property type="entry name" value="SPERMIDINE/PUTRESCINE-BINDING PERIPLASMIC PROTEIN"/>
    <property type="match status" value="1"/>
</dbReference>
<keyword evidence="2" id="KW-0813">Transport</keyword>
<proteinExistence type="predicted"/>
<feature type="chain" id="PRO_5024937340" evidence="5">
    <location>
        <begin position="25"/>
        <end position="348"/>
    </location>
</feature>
<dbReference type="PANTHER" id="PTHR30222:SF17">
    <property type="entry name" value="SPERMIDINE_PUTRESCINE-BINDING PERIPLASMIC PROTEIN"/>
    <property type="match status" value="1"/>
</dbReference>
<evidence type="ECO:0000256" key="2">
    <source>
        <dbReference type="ARBA" id="ARBA00022448"/>
    </source>
</evidence>
<accession>A0A657LN41</accession>
<evidence type="ECO:0000256" key="3">
    <source>
        <dbReference type="ARBA" id="ARBA00022729"/>
    </source>
</evidence>
<keyword evidence="3 5" id="KW-0732">Signal</keyword>
<dbReference type="Gene3D" id="3.40.190.10">
    <property type="entry name" value="Periplasmic binding protein-like II"/>
    <property type="match status" value="2"/>
</dbReference>
<organism evidence="6 7">
    <name type="scientific">Pararhizobium antarcticum</name>
    <dbReference type="NCBI Taxonomy" id="1798805"/>
    <lineage>
        <taxon>Bacteria</taxon>
        <taxon>Pseudomonadati</taxon>
        <taxon>Pseudomonadota</taxon>
        <taxon>Alphaproteobacteria</taxon>
        <taxon>Hyphomicrobiales</taxon>
        <taxon>Rhizobiaceae</taxon>
        <taxon>Rhizobium/Agrobacterium group</taxon>
        <taxon>Pararhizobium</taxon>
    </lineage>
</organism>
<dbReference type="EMBL" id="LSRP01000128">
    <property type="protein sequence ID" value="OJF91392.1"/>
    <property type="molecule type" value="Genomic_DNA"/>
</dbReference>
<comment type="subcellular location">
    <subcellularLocation>
        <location evidence="1">Periplasm</location>
    </subcellularLocation>
</comment>
<evidence type="ECO:0000256" key="4">
    <source>
        <dbReference type="ARBA" id="ARBA00022764"/>
    </source>
</evidence>
<evidence type="ECO:0000256" key="1">
    <source>
        <dbReference type="ARBA" id="ARBA00004418"/>
    </source>
</evidence>
<reference evidence="6 7" key="1">
    <citation type="submission" date="2016-02" db="EMBL/GenBank/DDBJ databases">
        <title>Genome sequencing of a beta-galactosidase producing bacteria Rhizobium sp. 59.</title>
        <authorList>
            <person name="Wang D."/>
            <person name="Kot W."/>
            <person name="Qin Y."/>
            <person name="Hansen L."/>
            <person name="Naqvi K."/>
            <person name="Rensing C."/>
        </authorList>
    </citation>
    <scope>NUCLEOTIDE SEQUENCE [LARGE SCALE GENOMIC DNA]</scope>
    <source>
        <strain evidence="6 7">59</strain>
    </source>
</reference>
<evidence type="ECO:0000313" key="6">
    <source>
        <dbReference type="EMBL" id="OJF91392.1"/>
    </source>
</evidence>
<dbReference type="InterPro" id="IPR006059">
    <property type="entry name" value="SBP"/>
</dbReference>
<evidence type="ECO:0000313" key="7">
    <source>
        <dbReference type="Proteomes" id="UP000182661"/>
    </source>
</evidence>
<sequence>MRASKKIAGLVGAAMLLQAGTALSADLVISNWAGYMAPDIAETFKAATGLTIEVVNHATNEEIMGKLMASQGKGFDVVFVSSPFAHILNGQGLVEPLSDATVPNLANLYPEARKLAYDPGNTYAVPYAWGTTGLCYRSDLVKGTPDSWASLLAPTDDLKGKVTMLATDRWLMGAGLLYKGFSVNEKDPAKIEEAKTALIAAKKTLLAYDDTTFYSKLVSAEASLVQAWDGWCNYGIAENDKIKFVVPKEGSDLWIDTMVIMKNSEKKEAALKFVNYILEAKNHAWAASNIFYKVPNKPAMESLDPALIAQYPNMGMTPAELVGYEELQDLGEAQRDYSKAVSEIKAAN</sequence>
<gene>
    <name evidence="6" type="ORF">AX760_23555</name>
</gene>
<dbReference type="Proteomes" id="UP000182661">
    <property type="component" value="Unassembled WGS sequence"/>
</dbReference>
<keyword evidence="7" id="KW-1185">Reference proteome</keyword>
<dbReference type="GO" id="GO:0042597">
    <property type="term" value="C:periplasmic space"/>
    <property type="evidence" value="ECO:0007669"/>
    <property type="project" value="UniProtKB-SubCell"/>
</dbReference>
<protein>
    <submittedName>
        <fullName evidence="6">Spermidine/putrescine ABC transporter substrate-binding protein</fullName>
    </submittedName>
</protein>
<keyword evidence="4" id="KW-0574">Periplasm</keyword>
<evidence type="ECO:0000256" key="5">
    <source>
        <dbReference type="SAM" id="SignalP"/>
    </source>
</evidence>
<comment type="caution">
    <text evidence="6">The sequence shown here is derived from an EMBL/GenBank/DDBJ whole genome shotgun (WGS) entry which is preliminary data.</text>
</comment>